<name>A0ABD4TJG5_9EURY</name>
<evidence type="ECO:0000256" key="1">
    <source>
        <dbReference type="ARBA" id="ARBA00022553"/>
    </source>
</evidence>
<dbReference type="SUPFAM" id="SSF52172">
    <property type="entry name" value="CheY-like"/>
    <property type="match status" value="1"/>
</dbReference>
<reference evidence="4 5" key="1">
    <citation type="submission" date="2019-08" db="EMBL/GenBank/DDBJ databases">
        <authorList>
            <person name="Chen S.-C."/>
            <person name="Lai M.-C."/>
            <person name="You Y.-T."/>
        </authorList>
    </citation>
    <scope>NUCLEOTIDE SEQUENCE [LARGE SCALE GENOMIC DNA]</scope>
    <source>
        <strain evidence="4 5">P2F9704a</strain>
    </source>
</reference>
<gene>
    <name evidence="4" type="ORF">FTO68_00245</name>
</gene>
<dbReference type="PROSITE" id="PS50110">
    <property type="entry name" value="RESPONSE_REGULATORY"/>
    <property type="match status" value="1"/>
</dbReference>
<dbReference type="Proteomes" id="UP001524383">
    <property type="component" value="Unassembled WGS sequence"/>
</dbReference>
<dbReference type="AlphaFoldDB" id="A0ABD4TJG5"/>
<protein>
    <submittedName>
        <fullName evidence="4">Response regulator</fullName>
    </submittedName>
</protein>
<evidence type="ECO:0000256" key="2">
    <source>
        <dbReference type="PROSITE-ProRule" id="PRU00169"/>
    </source>
</evidence>
<dbReference type="SMART" id="SM00448">
    <property type="entry name" value="REC"/>
    <property type="match status" value="1"/>
</dbReference>
<dbReference type="InterPro" id="IPR050595">
    <property type="entry name" value="Bact_response_regulator"/>
</dbReference>
<dbReference type="Pfam" id="PF00072">
    <property type="entry name" value="Response_reg"/>
    <property type="match status" value="1"/>
</dbReference>
<sequence>MNTGYTIGMAADSGTKPGKVKNGRPLILFVDDNDVLRNIISEVLERAGYSVICADSGKSCLKTLTEIYPDLILLDIMMEPMDGYETLLAIRKSPACKDIPIVTLTGKIFLPSEMIEYGKEISGWIKKPIRMEPFIEMVQQIFAELEEDKRVALEMAENGSIQEQYNIAMHRRRHRVLNRIYEGILNQCITPEKEICSAWGEDTKMMQQIISEEEEWCRAHGLL</sequence>
<dbReference type="PANTHER" id="PTHR44591">
    <property type="entry name" value="STRESS RESPONSE REGULATOR PROTEIN 1"/>
    <property type="match status" value="1"/>
</dbReference>
<keyword evidence="5" id="KW-1185">Reference proteome</keyword>
<organism evidence="4 5">
    <name type="scientific">Methanocalculus taiwanensis</name>
    <dbReference type="NCBI Taxonomy" id="106207"/>
    <lineage>
        <taxon>Archaea</taxon>
        <taxon>Methanobacteriati</taxon>
        <taxon>Methanobacteriota</taxon>
        <taxon>Stenosarchaea group</taxon>
        <taxon>Methanomicrobia</taxon>
        <taxon>Methanomicrobiales</taxon>
        <taxon>Methanocalculaceae</taxon>
        <taxon>Methanocalculus</taxon>
    </lineage>
</organism>
<dbReference type="InterPro" id="IPR001789">
    <property type="entry name" value="Sig_transdc_resp-reg_receiver"/>
</dbReference>
<dbReference type="CDD" id="cd00156">
    <property type="entry name" value="REC"/>
    <property type="match status" value="1"/>
</dbReference>
<dbReference type="InterPro" id="IPR011006">
    <property type="entry name" value="CheY-like_superfamily"/>
</dbReference>
<evidence type="ECO:0000313" key="5">
    <source>
        <dbReference type="Proteomes" id="UP001524383"/>
    </source>
</evidence>
<evidence type="ECO:0000313" key="4">
    <source>
        <dbReference type="EMBL" id="MCQ1537440.1"/>
    </source>
</evidence>
<feature type="domain" description="Response regulatory" evidence="3">
    <location>
        <begin position="26"/>
        <end position="142"/>
    </location>
</feature>
<keyword evidence="1 2" id="KW-0597">Phosphoprotein</keyword>
<accession>A0ABD4TJG5</accession>
<feature type="modified residue" description="4-aspartylphosphate" evidence="2">
    <location>
        <position position="75"/>
    </location>
</feature>
<evidence type="ECO:0000259" key="3">
    <source>
        <dbReference type="PROSITE" id="PS50110"/>
    </source>
</evidence>
<dbReference type="EMBL" id="VOTZ01000001">
    <property type="protein sequence ID" value="MCQ1537440.1"/>
    <property type="molecule type" value="Genomic_DNA"/>
</dbReference>
<dbReference type="PANTHER" id="PTHR44591:SF3">
    <property type="entry name" value="RESPONSE REGULATORY DOMAIN-CONTAINING PROTEIN"/>
    <property type="match status" value="1"/>
</dbReference>
<comment type="caution">
    <text evidence="4">The sequence shown here is derived from an EMBL/GenBank/DDBJ whole genome shotgun (WGS) entry which is preliminary data.</text>
</comment>
<proteinExistence type="predicted"/>
<dbReference type="Gene3D" id="3.40.50.2300">
    <property type="match status" value="1"/>
</dbReference>